<dbReference type="InterPro" id="IPR030048">
    <property type="entry name" value="SurE"/>
</dbReference>
<dbReference type="EC" id="3.1.3.5" evidence="3"/>
<dbReference type="Pfam" id="PF01975">
    <property type="entry name" value="SurE"/>
    <property type="match status" value="1"/>
</dbReference>
<organism evidence="7 8">
    <name type="scientific">Hornefia butyriciproducens</name>
    <dbReference type="NCBI Taxonomy" id="2652293"/>
    <lineage>
        <taxon>Bacteria</taxon>
        <taxon>Bacillati</taxon>
        <taxon>Bacillota</taxon>
        <taxon>Clostridia</taxon>
        <taxon>Peptostreptococcales</taxon>
        <taxon>Anaerovoracaceae</taxon>
        <taxon>Hornefia</taxon>
    </lineage>
</organism>
<evidence type="ECO:0000256" key="3">
    <source>
        <dbReference type="ARBA" id="ARBA00012643"/>
    </source>
</evidence>
<evidence type="ECO:0000313" key="7">
    <source>
        <dbReference type="EMBL" id="MST51502.1"/>
    </source>
</evidence>
<evidence type="ECO:0000259" key="6">
    <source>
        <dbReference type="Pfam" id="PF01975"/>
    </source>
</evidence>
<reference evidence="7 8" key="1">
    <citation type="submission" date="2019-08" db="EMBL/GenBank/DDBJ databases">
        <title>In-depth cultivation of the pig gut microbiome towards novel bacterial diversity and tailored functional studies.</title>
        <authorList>
            <person name="Wylensek D."/>
            <person name="Hitch T.C.A."/>
            <person name="Clavel T."/>
        </authorList>
    </citation>
    <scope>NUCLEOTIDE SEQUENCE [LARGE SCALE GENOMIC DNA]</scope>
    <source>
        <strain evidence="7 8">WCA-MUC-591-APC-3H</strain>
    </source>
</reference>
<comment type="catalytic activity">
    <reaction evidence="1">
        <text>a ribonucleoside 5'-phosphate + H2O = a ribonucleoside + phosphate</text>
        <dbReference type="Rhea" id="RHEA:12484"/>
        <dbReference type="ChEBI" id="CHEBI:15377"/>
        <dbReference type="ChEBI" id="CHEBI:18254"/>
        <dbReference type="ChEBI" id="CHEBI:43474"/>
        <dbReference type="ChEBI" id="CHEBI:58043"/>
        <dbReference type="EC" id="3.1.3.5"/>
    </reaction>
</comment>
<proteinExistence type="inferred from homology"/>
<evidence type="ECO:0000313" key="8">
    <source>
        <dbReference type="Proteomes" id="UP000474676"/>
    </source>
</evidence>
<gene>
    <name evidence="7" type="primary">surE</name>
    <name evidence="7" type="ORF">FYJ64_04085</name>
</gene>
<dbReference type="GO" id="GO:0046872">
    <property type="term" value="F:metal ion binding"/>
    <property type="evidence" value="ECO:0007669"/>
    <property type="project" value="UniProtKB-KW"/>
</dbReference>
<dbReference type="SUPFAM" id="SSF64167">
    <property type="entry name" value="SurE-like"/>
    <property type="match status" value="1"/>
</dbReference>
<dbReference type="Proteomes" id="UP000474676">
    <property type="component" value="Unassembled WGS sequence"/>
</dbReference>
<dbReference type="AlphaFoldDB" id="A0A6L5Y5Z3"/>
<dbReference type="PANTHER" id="PTHR30457">
    <property type="entry name" value="5'-NUCLEOTIDASE SURE"/>
    <property type="match status" value="1"/>
</dbReference>
<dbReference type="InterPro" id="IPR002828">
    <property type="entry name" value="SurE-like_Pase/nucleotidase"/>
</dbReference>
<evidence type="ECO:0000256" key="5">
    <source>
        <dbReference type="ARBA" id="ARBA00022801"/>
    </source>
</evidence>
<dbReference type="GeneID" id="303114495"/>
<keyword evidence="4" id="KW-0479">Metal-binding</keyword>
<evidence type="ECO:0000256" key="1">
    <source>
        <dbReference type="ARBA" id="ARBA00000815"/>
    </source>
</evidence>
<dbReference type="InterPro" id="IPR036523">
    <property type="entry name" value="SurE-like_sf"/>
</dbReference>
<dbReference type="EMBL" id="VUMZ01000003">
    <property type="protein sequence ID" value="MST51502.1"/>
    <property type="molecule type" value="Genomic_DNA"/>
</dbReference>
<evidence type="ECO:0000256" key="4">
    <source>
        <dbReference type="ARBA" id="ARBA00022723"/>
    </source>
</evidence>
<keyword evidence="8" id="KW-1185">Reference proteome</keyword>
<keyword evidence="5 7" id="KW-0378">Hydrolase</keyword>
<feature type="domain" description="Survival protein SurE-like phosphatase/nucleotidase" evidence="6">
    <location>
        <begin position="15"/>
        <end position="213"/>
    </location>
</feature>
<dbReference type="PANTHER" id="PTHR30457:SF0">
    <property type="entry name" value="PHOSPHATASE, PUTATIVE (AFU_ORTHOLOGUE AFUA_4G01070)-RELATED"/>
    <property type="match status" value="1"/>
</dbReference>
<name>A0A6L5Y5Z3_9FIRM</name>
<comment type="similarity">
    <text evidence="2">Belongs to the SurE nucleotidase family.</text>
</comment>
<dbReference type="Gene3D" id="3.40.1210.10">
    <property type="entry name" value="Survival protein SurE-like phosphatase/nucleotidase"/>
    <property type="match status" value="1"/>
</dbReference>
<dbReference type="RefSeq" id="WP_154573977.1">
    <property type="nucleotide sequence ID" value="NZ_VUMZ01000003.1"/>
</dbReference>
<accession>A0A6L5Y5Z3</accession>
<protein>
    <recommendedName>
        <fullName evidence="3">5'-nucleotidase</fullName>
        <ecNumber evidence="3">3.1.3.5</ecNumber>
    </recommendedName>
</protein>
<evidence type="ECO:0000256" key="2">
    <source>
        <dbReference type="ARBA" id="ARBA00011062"/>
    </source>
</evidence>
<dbReference type="GO" id="GO:0008253">
    <property type="term" value="F:5'-nucleotidase activity"/>
    <property type="evidence" value="ECO:0007669"/>
    <property type="project" value="UniProtKB-EC"/>
</dbReference>
<comment type="caution">
    <text evidence="7">The sequence shown here is derived from an EMBL/GenBank/DDBJ whole genome shotgun (WGS) entry which is preliminary data.</text>
</comment>
<dbReference type="NCBIfam" id="TIGR00087">
    <property type="entry name" value="surE"/>
    <property type="match status" value="1"/>
</dbReference>
<sequence>MTKVQSEMFDANRLILVVNDDGVRSPGIAAAAEAAAAFGEVMITAPVSQQTSMGRAYPRYPDLGVIERIPVRVGEREISAYGIHSSPAHAAAYGIIEIADRKPDLVVSGINLGANLARSITCSGTLGACFEAVSEGVPSLAISLETPVEAIMKHDFSEDDTEFGSARGVTAFWIEKILREGMPRGAEILNVNVPYRRIGPEEFRMTRLDSQNYYVLEKLPERDWSRPYTMDFKIRFEEADLLPEGDIRAVCVDRITSVTPLGWDLTKD</sequence>